<dbReference type="Proteomes" id="UP001293593">
    <property type="component" value="Unassembled WGS sequence"/>
</dbReference>
<gene>
    <name evidence="2" type="ORF">QN277_014647</name>
</gene>
<sequence>MLTPQEILVSEILAQMPQLVFECEVRSSLPPAWGCRRRRSAIHLPYSPSHPLRLRLRLSKTPSPPHPATKDGVALTSDTDTLPVVKAKASPATPLSFSPSESDEKPVVLKKKQSRKRKRDDFLRTIEELTKSKQLLQGEIDNVKRYQDDLKAFNLKLKARLGELSVGHQKENPSMNMGLQRVDAWVNSSSMAENQDPDQCHQHVRRSVCQMGESCQTTTSLPSTSGSGMVANANMGPFGIPDLNASPDDSIPVDSSQPFDLSIANRDVTRFMAAQARQNRIMIKRVKNFMVTNKPRSSSR</sequence>
<dbReference type="AlphaFoldDB" id="A0AAE1MV64"/>
<comment type="caution">
    <text evidence="2">The sequence shown here is derived from an EMBL/GenBank/DDBJ whole genome shotgun (WGS) entry which is preliminary data.</text>
</comment>
<evidence type="ECO:0000256" key="1">
    <source>
        <dbReference type="SAM" id="MobiDB-lite"/>
    </source>
</evidence>
<organism evidence="2 3">
    <name type="scientific">Acacia crassicarpa</name>
    <name type="common">northern wattle</name>
    <dbReference type="NCBI Taxonomy" id="499986"/>
    <lineage>
        <taxon>Eukaryota</taxon>
        <taxon>Viridiplantae</taxon>
        <taxon>Streptophyta</taxon>
        <taxon>Embryophyta</taxon>
        <taxon>Tracheophyta</taxon>
        <taxon>Spermatophyta</taxon>
        <taxon>Magnoliopsida</taxon>
        <taxon>eudicotyledons</taxon>
        <taxon>Gunneridae</taxon>
        <taxon>Pentapetalae</taxon>
        <taxon>rosids</taxon>
        <taxon>fabids</taxon>
        <taxon>Fabales</taxon>
        <taxon>Fabaceae</taxon>
        <taxon>Caesalpinioideae</taxon>
        <taxon>mimosoid clade</taxon>
        <taxon>Acacieae</taxon>
        <taxon>Acacia</taxon>
    </lineage>
</organism>
<evidence type="ECO:0000313" key="2">
    <source>
        <dbReference type="EMBL" id="KAK4276506.1"/>
    </source>
</evidence>
<proteinExistence type="predicted"/>
<reference evidence="2" key="1">
    <citation type="submission" date="2023-10" db="EMBL/GenBank/DDBJ databases">
        <title>Chromosome-level genome of the transformable northern wattle, Acacia crassicarpa.</title>
        <authorList>
            <person name="Massaro I."/>
            <person name="Sinha N.R."/>
            <person name="Poethig S."/>
            <person name="Leichty A.R."/>
        </authorList>
    </citation>
    <scope>NUCLEOTIDE SEQUENCE</scope>
    <source>
        <strain evidence="2">Acra3RX</strain>
        <tissue evidence="2">Leaf</tissue>
    </source>
</reference>
<dbReference type="PANTHER" id="PTHR37614">
    <property type="entry name" value="OS02G0121400 PROTEIN"/>
    <property type="match status" value="1"/>
</dbReference>
<protein>
    <submittedName>
        <fullName evidence="2">Uncharacterized protein</fullName>
    </submittedName>
</protein>
<accession>A0AAE1MV64</accession>
<dbReference type="EMBL" id="JAWXYG010000003">
    <property type="protein sequence ID" value="KAK4276506.1"/>
    <property type="molecule type" value="Genomic_DNA"/>
</dbReference>
<evidence type="ECO:0000313" key="3">
    <source>
        <dbReference type="Proteomes" id="UP001293593"/>
    </source>
</evidence>
<feature type="region of interest" description="Disordered" evidence="1">
    <location>
        <begin position="89"/>
        <end position="116"/>
    </location>
</feature>
<name>A0AAE1MV64_9FABA</name>
<dbReference type="PANTHER" id="PTHR37614:SF2">
    <property type="entry name" value="OS02G0121400 PROTEIN"/>
    <property type="match status" value="1"/>
</dbReference>
<keyword evidence="3" id="KW-1185">Reference proteome</keyword>